<gene>
    <name evidence="2" type="ORF">AEK19_MT0268</name>
</gene>
<evidence type="ECO:0000313" key="2">
    <source>
        <dbReference type="EMBL" id="ART30545.1"/>
    </source>
</evidence>
<protein>
    <submittedName>
        <fullName evidence="2">Uncharacterized protein</fullName>
    </submittedName>
</protein>
<keyword evidence="1" id="KW-0812">Transmembrane</keyword>
<evidence type="ECO:0000256" key="1">
    <source>
        <dbReference type="SAM" id="Phobius"/>
    </source>
</evidence>
<accession>A0A1Y0AZE2</accession>
<dbReference type="AlphaFoldDB" id="A0A1Y0AZE2"/>
<sequence>MWCFGIHFSKNSKRNWILCAGLSLPRGCFVFLSIFQQLILWVSGLRFSIKKDINQERKQKRIFD</sequence>
<name>A0A1Y0AZE2_9LAMI</name>
<geneLocation type="mitochondrion" evidence="2"/>
<keyword evidence="2" id="KW-0496">Mitochondrion</keyword>
<feature type="transmembrane region" description="Helical" evidence="1">
    <location>
        <begin position="29"/>
        <end position="49"/>
    </location>
</feature>
<dbReference type="EMBL" id="KY774314">
    <property type="protein sequence ID" value="ART30545.1"/>
    <property type="molecule type" value="Genomic_DNA"/>
</dbReference>
<keyword evidence="1" id="KW-1133">Transmembrane helix</keyword>
<organism evidence="2">
    <name type="scientific">Utricularia reniformis</name>
    <dbReference type="NCBI Taxonomy" id="192314"/>
    <lineage>
        <taxon>Eukaryota</taxon>
        <taxon>Viridiplantae</taxon>
        <taxon>Streptophyta</taxon>
        <taxon>Embryophyta</taxon>
        <taxon>Tracheophyta</taxon>
        <taxon>Spermatophyta</taxon>
        <taxon>Magnoliopsida</taxon>
        <taxon>eudicotyledons</taxon>
        <taxon>Gunneridae</taxon>
        <taxon>Pentapetalae</taxon>
        <taxon>asterids</taxon>
        <taxon>lamiids</taxon>
        <taxon>Lamiales</taxon>
        <taxon>Lentibulariaceae</taxon>
        <taxon>Utricularia</taxon>
    </lineage>
</organism>
<proteinExistence type="predicted"/>
<keyword evidence="1" id="KW-0472">Membrane</keyword>
<reference evidence="2" key="1">
    <citation type="submission" date="2017-03" db="EMBL/GenBank/DDBJ databases">
        <title>The mitochondrial genome of the carnivorous plant Utricularia reniformis (Lentibulariaceae): structure, comparative analysis and evolutionary landmarks.</title>
        <authorList>
            <person name="Silva S.R."/>
            <person name="Alvarenga D.O."/>
            <person name="Michael T.P."/>
            <person name="Miranda V.F.O."/>
            <person name="Varani A.M."/>
        </authorList>
    </citation>
    <scope>NUCLEOTIDE SEQUENCE</scope>
</reference>